<evidence type="ECO:0000313" key="12">
    <source>
        <dbReference type="Proteomes" id="UP000224563"/>
    </source>
</evidence>
<dbReference type="GO" id="GO:0004425">
    <property type="term" value="F:indole-3-glycerol-phosphate synthase activity"/>
    <property type="evidence" value="ECO:0007669"/>
    <property type="project" value="UniProtKB-UniRule"/>
</dbReference>
<evidence type="ECO:0000256" key="4">
    <source>
        <dbReference type="ARBA" id="ARBA00022605"/>
    </source>
</evidence>
<organism evidence="11 12">
    <name type="scientific">Agathobacter ruminis</name>
    <dbReference type="NCBI Taxonomy" id="1712665"/>
    <lineage>
        <taxon>Bacteria</taxon>
        <taxon>Bacillati</taxon>
        <taxon>Bacillota</taxon>
        <taxon>Clostridia</taxon>
        <taxon>Lachnospirales</taxon>
        <taxon>Lachnospiraceae</taxon>
        <taxon>Agathobacter</taxon>
    </lineage>
</organism>
<dbReference type="Gene3D" id="3.20.20.70">
    <property type="entry name" value="Aldolase class I"/>
    <property type="match status" value="1"/>
</dbReference>
<keyword evidence="4 9" id="KW-0028">Amino-acid biosynthesis</keyword>
<proteinExistence type="inferred from homology"/>
<evidence type="ECO:0000256" key="9">
    <source>
        <dbReference type="HAMAP-Rule" id="MF_00134"/>
    </source>
</evidence>
<evidence type="ECO:0000256" key="8">
    <source>
        <dbReference type="ARBA" id="ARBA00023239"/>
    </source>
</evidence>
<dbReference type="RefSeq" id="WP_099386217.1">
    <property type="nucleotide sequence ID" value="NZ_JANSWH010000045.1"/>
</dbReference>
<dbReference type="PANTHER" id="PTHR22854">
    <property type="entry name" value="TRYPTOPHAN BIOSYNTHESIS PROTEIN"/>
    <property type="match status" value="1"/>
</dbReference>
<dbReference type="PANTHER" id="PTHR22854:SF2">
    <property type="entry name" value="INDOLE-3-GLYCEROL-PHOSPHATE SYNTHASE"/>
    <property type="match status" value="1"/>
</dbReference>
<keyword evidence="12" id="KW-1185">Reference proteome</keyword>
<dbReference type="NCBIfam" id="NF001377">
    <property type="entry name" value="PRK00278.2-4"/>
    <property type="match status" value="1"/>
</dbReference>
<evidence type="ECO:0000256" key="1">
    <source>
        <dbReference type="ARBA" id="ARBA00001633"/>
    </source>
</evidence>
<dbReference type="AlphaFoldDB" id="A0A2G3E2Y1"/>
<evidence type="ECO:0000313" key="11">
    <source>
        <dbReference type="EMBL" id="PHU37510.1"/>
    </source>
</evidence>
<dbReference type="EC" id="4.1.1.48" evidence="9"/>
<dbReference type="InterPro" id="IPR045186">
    <property type="entry name" value="Indole-3-glycerol_P_synth"/>
</dbReference>
<dbReference type="UniPathway" id="UPA00035">
    <property type="reaction ID" value="UER00043"/>
</dbReference>
<comment type="similarity">
    <text evidence="3 9">Belongs to the TrpC family.</text>
</comment>
<comment type="caution">
    <text evidence="11">The sequence shown here is derived from an EMBL/GenBank/DDBJ whole genome shotgun (WGS) entry which is preliminary data.</text>
</comment>
<dbReference type="InterPro" id="IPR011060">
    <property type="entry name" value="RibuloseP-bd_barrel"/>
</dbReference>
<evidence type="ECO:0000256" key="5">
    <source>
        <dbReference type="ARBA" id="ARBA00022793"/>
    </source>
</evidence>
<protein>
    <recommendedName>
        <fullName evidence="9">Indole-3-glycerol phosphate synthase</fullName>
        <shortName evidence="9">IGPS</shortName>
        <ecNumber evidence="9">4.1.1.48</ecNumber>
    </recommendedName>
</protein>
<dbReference type="EMBL" id="PDYG01000044">
    <property type="protein sequence ID" value="PHU37510.1"/>
    <property type="molecule type" value="Genomic_DNA"/>
</dbReference>
<dbReference type="PROSITE" id="PS00614">
    <property type="entry name" value="IGPS"/>
    <property type="match status" value="1"/>
</dbReference>
<keyword evidence="6 9" id="KW-0822">Tryptophan biosynthesis</keyword>
<gene>
    <name evidence="9" type="primary">trpC</name>
    <name evidence="11" type="ORF">CSX02_07485</name>
</gene>
<reference evidence="11 12" key="1">
    <citation type="submission" date="2017-10" db="EMBL/GenBank/DDBJ databases">
        <title>Resolving the taxonomy of Roseburia spp., Eubacterium rectale and Agathobacter spp. through phylogenomic analysis.</title>
        <authorList>
            <person name="Sheridan P.O."/>
            <person name="Walker A.W."/>
            <person name="Duncan S.H."/>
            <person name="Scott K.P."/>
            <person name="Toole P.W.O."/>
            <person name="Luis P."/>
            <person name="Flint H.J."/>
        </authorList>
    </citation>
    <scope>NUCLEOTIDE SEQUENCE [LARGE SCALE GENOMIC DNA]</scope>
    <source>
        <strain evidence="11 12">JK623</strain>
    </source>
</reference>
<dbReference type="GO" id="GO:0000162">
    <property type="term" value="P:L-tryptophan biosynthetic process"/>
    <property type="evidence" value="ECO:0007669"/>
    <property type="project" value="UniProtKB-UniRule"/>
</dbReference>
<keyword evidence="8 9" id="KW-0456">Lyase</keyword>
<evidence type="ECO:0000256" key="6">
    <source>
        <dbReference type="ARBA" id="ARBA00022822"/>
    </source>
</evidence>
<name>A0A2G3E2Y1_9FIRM</name>
<evidence type="ECO:0000256" key="2">
    <source>
        <dbReference type="ARBA" id="ARBA00004696"/>
    </source>
</evidence>
<dbReference type="Proteomes" id="UP000224563">
    <property type="component" value="Unassembled WGS sequence"/>
</dbReference>
<accession>A0A2G3E2Y1</accession>
<feature type="domain" description="Indole-3-glycerol phosphate synthase" evidence="10">
    <location>
        <begin position="3"/>
        <end position="249"/>
    </location>
</feature>
<keyword evidence="5 9" id="KW-0210">Decarboxylase</keyword>
<dbReference type="InterPro" id="IPR001468">
    <property type="entry name" value="Indole-3-GlycerolPSynthase_CS"/>
</dbReference>
<keyword evidence="7 9" id="KW-0057">Aromatic amino acid biosynthesis</keyword>
<dbReference type="InterPro" id="IPR013785">
    <property type="entry name" value="Aldolase_TIM"/>
</dbReference>
<sequence length="258" mass="29338">MILDTIVADKKNRLKEQKNLIPMKEMINLGETTKTRCKDSFYQALKKTQISIIGECKKASPSLGKIESQIDITTRIAEYNDAADCISCLTEEDHFLGCANDLIQIRKLTDLPILRKDFVIDPYQIYEAKHIGADAILLIAAILDDAQLADYYQLAQSLELDVLVEVHDEQEMERALKINPRIIGVNNRNLKDFQISLDNTKRLRHYVPEDKVLISESGILNDDDIIELKNCHVDGFLIGRAFMESANPKELALHWKGL</sequence>
<evidence type="ECO:0000256" key="7">
    <source>
        <dbReference type="ARBA" id="ARBA00023141"/>
    </source>
</evidence>
<comment type="catalytic activity">
    <reaction evidence="1 9">
        <text>1-(2-carboxyphenylamino)-1-deoxy-D-ribulose 5-phosphate + H(+) = (1S,2R)-1-C-(indol-3-yl)glycerol 3-phosphate + CO2 + H2O</text>
        <dbReference type="Rhea" id="RHEA:23476"/>
        <dbReference type="ChEBI" id="CHEBI:15377"/>
        <dbReference type="ChEBI" id="CHEBI:15378"/>
        <dbReference type="ChEBI" id="CHEBI:16526"/>
        <dbReference type="ChEBI" id="CHEBI:58613"/>
        <dbReference type="ChEBI" id="CHEBI:58866"/>
        <dbReference type="EC" id="4.1.1.48"/>
    </reaction>
</comment>
<dbReference type="GO" id="GO:0004640">
    <property type="term" value="F:phosphoribosylanthranilate isomerase activity"/>
    <property type="evidence" value="ECO:0007669"/>
    <property type="project" value="TreeGrafter"/>
</dbReference>
<dbReference type="FunFam" id="3.20.20.70:FF:000024">
    <property type="entry name" value="Indole-3-glycerol phosphate synthase"/>
    <property type="match status" value="1"/>
</dbReference>
<comment type="pathway">
    <text evidence="2 9">Amino-acid biosynthesis; L-tryptophan biosynthesis; L-tryptophan from chorismate: step 4/5.</text>
</comment>
<dbReference type="HAMAP" id="MF_00134_B">
    <property type="entry name" value="IGPS_B"/>
    <property type="match status" value="1"/>
</dbReference>
<dbReference type="CDD" id="cd00331">
    <property type="entry name" value="IGPS"/>
    <property type="match status" value="1"/>
</dbReference>
<evidence type="ECO:0000259" key="10">
    <source>
        <dbReference type="Pfam" id="PF00218"/>
    </source>
</evidence>
<dbReference type="SUPFAM" id="SSF51366">
    <property type="entry name" value="Ribulose-phoshate binding barrel"/>
    <property type="match status" value="1"/>
</dbReference>
<evidence type="ECO:0000256" key="3">
    <source>
        <dbReference type="ARBA" id="ARBA00008737"/>
    </source>
</evidence>
<dbReference type="Pfam" id="PF00218">
    <property type="entry name" value="IGPS"/>
    <property type="match status" value="1"/>
</dbReference>
<reference evidence="11 12" key="2">
    <citation type="submission" date="2017-10" db="EMBL/GenBank/DDBJ databases">
        <authorList>
            <person name="Banno H."/>
            <person name="Chua N.-H."/>
        </authorList>
    </citation>
    <scope>NUCLEOTIDE SEQUENCE [LARGE SCALE GENOMIC DNA]</scope>
    <source>
        <strain evidence="11 12">JK623</strain>
    </source>
</reference>
<dbReference type="InterPro" id="IPR013798">
    <property type="entry name" value="Indole-3-glycerol_P_synth_dom"/>
</dbReference>